<dbReference type="Gene3D" id="3.30.70.270">
    <property type="match status" value="1"/>
</dbReference>
<dbReference type="CDD" id="cd01949">
    <property type="entry name" value="GGDEF"/>
    <property type="match status" value="1"/>
</dbReference>
<dbReference type="InterPro" id="IPR029787">
    <property type="entry name" value="Nucleotide_cyclase"/>
</dbReference>
<feature type="transmembrane region" description="Helical" evidence="3">
    <location>
        <begin position="40"/>
        <end position="65"/>
    </location>
</feature>
<dbReference type="GO" id="GO:0043709">
    <property type="term" value="P:cell adhesion involved in single-species biofilm formation"/>
    <property type="evidence" value="ECO:0007669"/>
    <property type="project" value="TreeGrafter"/>
</dbReference>
<feature type="transmembrane region" description="Helical" evidence="3">
    <location>
        <begin position="154"/>
        <end position="173"/>
    </location>
</feature>
<dbReference type="PANTHER" id="PTHR45138:SF24">
    <property type="entry name" value="DIGUANYLATE CYCLASE DGCC-RELATED"/>
    <property type="match status" value="1"/>
</dbReference>
<dbReference type="FunFam" id="3.30.70.270:FF:000001">
    <property type="entry name" value="Diguanylate cyclase domain protein"/>
    <property type="match status" value="1"/>
</dbReference>
<dbReference type="PROSITE" id="PS50887">
    <property type="entry name" value="GGDEF"/>
    <property type="match status" value="1"/>
</dbReference>
<keyword evidence="6" id="KW-1185">Reference proteome</keyword>
<dbReference type="Pfam" id="PF00990">
    <property type="entry name" value="GGDEF"/>
    <property type="match status" value="1"/>
</dbReference>
<feature type="domain" description="GGDEF" evidence="4">
    <location>
        <begin position="283"/>
        <end position="415"/>
    </location>
</feature>
<dbReference type="RefSeq" id="WP_109678960.1">
    <property type="nucleotide sequence ID" value="NZ_CP086615.1"/>
</dbReference>
<evidence type="ECO:0000313" key="5">
    <source>
        <dbReference type="EMBL" id="PWG62570.1"/>
    </source>
</evidence>
<accession>A0A2U2N0C1</accession>
<comment type="cofactor">
    <cofactor evidence="1">
        <name>Mg(2+)</name>
        <dbReference type="ChEBI" id="CHEBI:18420"/>
    </cofactor>
</comment>
<name>A0A2U2N0C1_9GAMM</name>
<evidence type="ECO:0000313" key="6">
    <source>
        <dbReference type="Proteomes" id="UP000245474"/>
    </source>
</evidence>
<protein>
    <recommendedName>
        <fullName evidence="2">diguanylate cyclase</fullName>
        <ecNumber evidence="2">2.7.7.65</ecNumber>
    </recommendedName>
</protein>
<feature type="transmembrane region" description="Helical" evidence="3">
    <location>
        <begin position="216"/>
        <end position="234"/>
    </location>
</feature>
<dbReference type="Proteomes" id="UP000245474">
    <property type="component" value="Unassembled WGS sequence"/>
</dbReference>
<keyword evidence="3" id="KW-0472">Membrane</keyword>
<evidence type="ECO:0000259" key="4">
    <source>
        <dbReference type="PROSITE" id="PS50887"/>
    </source>
</evidence>
<dbReference type="EMBL" id="QFFI01000017">
    <property type="protein sequence ID" value="PWG62570.1"/>
    <property type="molecule type" value="Genomic_DNA"/>
</dbReference>
<dbReference type="EC" id="2.7.7.65" evidence="2"/>
<evidence type="ECO:0000256" key="2">
    <source>
        <dbReference type="ARBA" id="ARBA00012528"/>
    </source>
</evidence>
<dbReference type="SMART" id="SM00267">
    <property type="entry name" value="GGDEF"/>
    <property type="match status" value="1"/>
</dbReference>
<sequence>MTLTTALFLGGIFAAATLSLLGALAAGGFALAYRQPDRHLGLALCFAAASLASGGYLFATLIIRLSHHIDDLTWVPAAYQLALVSAVLAGPAYILLHAVFAHDVQRQQRTLQLLTAAALLLAVMSLVPGEWSVLENREIRVVDNNVLPHYGAARDVYLAVILTAMLFLARQVLTVCRQRRGHWPWLLHGATGLLLVILPAVDALRELEVVIFPEPVAWLGFALFNVSSLALLGADYRRLLEERRNQALRLRELDQAASRDALTGLHNRRAMERTLDERQAAGLASALVLIDLDDFKAVNDRHGHAVGDRMLQAVADAIAAALRRSDSAARWGGDEFLVCLPEADADDAYEVLRRLRGALQPLQLTVGERRLQLTASIGLATVGESGDWRDAFDAADRALYRVKDEGKAALVTADEALAFGAAAVSGTSGPPSAPPR</sequence>
<keyword evidence="3" id="KW-1133">Transmembrane helix</keyword>
<keyword evidence="3" id="KW-0812">Transmembrane</keyword>
<feature type="transmembrane region" description="Helical" evidence="3">
    <location>
        <begin position="113"/>
        <end position="134"/>
    </location>
</feature>
<dbReference type="GO" id="GO:0052621">
    <property type="term" value="F:diguanylate cyclase activity"/>
    <property type="evidence" value="ECO:0007669"/>
    <property type="project" value="UniProtKB-EC"/>
</dbReference>
<dbReference type="InterPro" id="IPR050469">
    <property type="entry name" value="Diguanylate_Cyclase"/>
</dbReference>
<dbReference type="InterPro" id="IPR043128">
    <property type="entry name" value="Rev_trsase/Diguanyl_cyclase"/>
</dbReference>
<dbReference type="PANTHER" id="PTHR45138">
    <property type="entry name" value="REGULATORY COMPONENTS OF SENSORY TRANSDUCTION SYSTEM"/>
    <property type="match status" value="1"/>
</dbReference>
<organism evidence="5 6">
    <name type="scientific">Sediminicurvatus halobius</name>
    <dbReference type="NCBI Taxonomy" id="2182432"/>
    <lineage>
        <taxon>Bacteria</taxon>
        <taxon>Pseudomonadati</taxon>
        <taxon>Pseudomonadota</taxon>
        <taxon>Gammaproteobacteria</taxon>
        <taxon>Chromatiales</taxon>
        <taxon>Ectothiorhodospiraceae</taxon>
        <taxon>Sediminicurvatus</taxon>
    </lineage>
</organism>
<evidence type="ECO:0000256" key="3">
    <source>
        <dbReference type="SAM" id="Phobius"/>
    </source>
</evidence>
<feature type="transmembrane region" description="Helical" evidence="3">
    <location>
        <begin position="77"/>
        <end position="101"/>
    </location>
</feature>
<evidence type="ECO:0000256" key="1">
    <source>
        <dbReference type="ARBA" id="ARBA00001946"/>
    </source>
</evidence>
<comment type="caution">
    <text evidence="5">The sequence shown here is derived from an EMBL/GenBank/DDBJ whole genome shotgun (WGS) entry which is preliminary data.</text>
</comment>
<dbReference type="GO" id="GO:1902201">
    <property type="term" value="P:negative regulation of bacterial-type flagellum-dependent cell motility"/>
    <property type="evidence" value="ECO:0007669"/>
    <property type="project" value="TreeGrafter"/>
</dbReference>
<dbReference type="OrthoDB" id="9812260at2"/>
<proteinExistence type="predicted"/>
<dbReference type="InterPro" id="IPR000160">
    <property type="entry name" value="GGDEF_dom"/>
</dbReference>
<reference evidence="5 6" key="1">
    <citation type="submission" date="2018-05" db="EMBL/GenBank/DDBJ databases">
        <title>Spiribacter halobius sp. nov., a moderately halophilic bacterium isolated from marine solar saltern.</title>
        <authorList>
            <person name="Zheng W.-S."/>
            <person name="Lu D.-C."/>
            <person name="Du Z.-J."/>
        </authorList>
    </citation>
    <scope>NUCLEOTIDE SEQUENCE [LARGE SCALE GENOMIC DNA]</scope>
    <source>
        <strain evidence="5 6">E85</strain>
    </source>
</reference>
<feature type="transmembrane region" description="Helical" evidence="3">
    <location>
        <begin position="6"/>
        <end position="33"/>
    </location>
</feature>
<dbReference type="NCBIfam" id="TIGR00254">
    <property type="entry name" value="GGDEF"/>
    <property type="match status" value="1"/>
</dbReference>
<dbReference type="AlphaFoldDB" id="A0A2U2N0C1"/>
<dbReference type="SUPFAM" id="SSF55073">
    <property type="entry name" value="Nucleotide cyclase"/>
    <property type="match status" value="1"/>
</dbReference>
<dbReference type="GO" id="GO:0005886">
    <property type="term" value="C:plasma membrane"/>
    <property type="evidence" value="ECO:0007669"/>
    <property type="project" value="TreeGrafter"/>
</dbReference>
<gene>
    <name evidence="5" type="ORF">DEM34_11500</name>
</gene>
<feature type="transmembrane region" description="Helical" evidence="3">
    <location>
        <begin position="185"/>
        <end position="204"/>
    </location>
</feature>